<organism evidence="1">
    <name type="scientific">Geobacter sp. (strain M21)</name>
    <dbReference type="NCBI Taxonomy" id="443144"/>
    <lineage>
        <taxon>Bacteria</taxon>
        <taxon>Pseudomonadati</taxon>
        <taxon>Thermodesulfobacteriota</taxon>
        <taxon>Desulfuromonadia</taxon>
        <taxon>Geobacterales</taxon>
        <taxon>Geobacteraceae</taxon>
        <taxon>Geobacter</taxon>
    </lineage>
</organism>
<protein>
    <submittedName>
        <fullName evidence="1">SEC-C motif domain protein</fullName>
    </submittedName>
</protein>
<dbReference type="HOGENOM" id="CLU_068680_0_0_7"/>
<dbReference type="EMBL" id="CP001661">
    <property type="protein sequence ID" value="ACT16498.1"/>
    <property type="molecule type" value="Genomic_DNA"/>
</dbReference>
<dbReference type="STRING" id="443144.GM21_0418"/>
<accession>C6DYZ7</accession>
<evidence type="ECO:0000313" key="1">
    <source>
        <dbReference type="EMBL" id="ACT16498.1"/>
    </source>
</evidence>
<proteinExistence type="predicted"/>
<dbReference type="AlphaFoldDB" id="C6DYZ7"/>
<dbReference type="Gene3D" id="3.10.450.50">
    <property type="match status" value="1"/>
</dbReference>
<name>C6DYZ7_GEOSM</name>
<reference evidence="1" key="1">
    <citation type="submission" date="2009-07" db="EMBL/GenBank/DDBJ databases">
        <title>Complete sequence of Geobacter sp. M21.</title>
        <authorList>
            <consortium name="US DOE Joint Genome Institute"/>
            <person name="Lucas S."/>
            <person name="Copeland A."/>
            <person name="Lapidus A."/>
            <person name="Glavina del Rio T."/>
            <person name="Dalin E."/>
            <person name="Tice H."/>
            <person name="Bruce D."/>
            <person name="Goodwin L."/>
            <person name="Pitluck S."/>
            <person name="Saunders E."/>
            <person name="Brettin T."/>
            <person name="Detter J.C."/>
            <person name="Han C."/>
            <person name="Larimer F."/>
            <person name="Land M."/>
            <person name="Hauser L."/>
            <person name="Kyrpides N."/>
            <person name="Ovchinnikova G."/>
            <person name="Lovley D."/>
        </authorList>
    </citation>
    <scope>NUCLEOTIDE SEQUENCE [LARGE SCALE GENOMIC DNA]</scope>
    <source>
        <strain evidence="1">M21</strain>
    </source>
</reference>
<dbReference type="eggNOG" id="COG3012">
    <property type="taxonomic scope" value="Bacteria"/>
</dbReference>
<dbReference type="SUPFAM" id="SSF103642">
    <property type="entry name" value="Sec-C motif"/>
    <property type="match status" value="1"/>
</dbReference>
<dbReference type="InterPro" id="IPR004027">
    <property type="entry name" value="SEC_C_motif"/>
</dbReference>
<gene>
    <name evidence="1" type="ordered locus">GM21_0418</name>
</gene>
<dbReference type="Pfam" id="PF02810">
    <property type="entry name" value="SEC-C"/>
    <property type="match status" value="1"/>
</dbReference>
<dbReference type="KEGG" id="gem:GM21_0418"/>
<sequence length="335" mass="37947">MKIGRNDLCPCGSGIKYKKCCAGKDETGGEPAGMGEVMGELRQLLQGQSFGSLEDANAFIGNFIQKSSQAPIDDFHGLSSEQMHRLLHFPFETPELVTFASRIDIAPEAPIMTLFRLLADAIGEEGLKATATGNLPRNFCRDAALAFLGEEGYRKRTRYGGINAEPDFSELHVTRLTADLAGLTRKYKGKFILGSECRKILVKDGLPGIYPRLLRAFAREYNWGYKDRYQEFSIIQHSFLFTLYLLQRFGAEWRTSTFYADIFLRAFPAVLGEARPYPFESAEEQITRCYTIRALDRFAEFLGLVEIERDPADKYANEFRLRKLPLVDHVVHFHA</sequence>